<reference evidence="1 3" key="1">
    <citation type="journal article" date="2008" name="Science">
        <title>The Physcomitrella genome reveals evolutionary insights into the conquest of land by plants.</title>
        <authorList>
            <person name="Rensing S."/>
            <person name="Lang D."/>
            <person name="Zimmer A."/>
            <person name="Terry A."/>
            <person name="Salamov A."/>
            <person name="Shapiro H."/>
            <person name="Nishiyama T."/>
            <person name="Perroud P.-F."/>
            <person name="Lindquist E."/>
            <person name="Kamisugi Y."/>
            <person name="Tanahashi T."/>
            <person name="Sakakibara K."/>
            <person name="Fujita T."/>
            <person name="Oishi K."/>
            <person name="Shin-I T."/>
            <person name="Kuroki Y."/>
            <person name="Toyoda A."/>
            <person name="Suzuki Y."/>
            <person name="Hashimoto A."/>
            <person name="Yamaguchi K."/>
            <person name="Sugano A."/>
            <person name="Kohara Y."/>
            <person name="Fujiyama A."/>
            <person name="Anterola A."/>
            <person name="Aoki S."/>
            <person name="Ashton N."/>
            <person name="Barbazuk W.B."/>
            <person name="Barker E."/>
            <person name="Bennetzen J."/>
            <person name="Bezanilla M."/>
            <person name="Blankenship R."/>
            <person name="Cho S.H."/>
            <person name="Dutcher S."/>
            <person name="Estelle M."/>
            <person name="Fawcett J.A."/>
            <person name="Gundlach H."/>
            <person name="Hanada K."/>
            <person name="Heyl A."/>
            <person name="Hicks K.A."/>
            <person name="Hugh J."/>
            <person name="Lohr M."/>
            <person name="Mayer K."/>
            <person name="Melkozernov A."/>
            <person name="Murata T."/>
            <person name="Nelson D."/>
            <person name="Pils B."/>
            <person name="Prigge M."/>
            <person name="Reiss B."/>
            <person name="Renner T."/>
            <person name="Rombauts S."/>
            <person name="Rushton P."/>
            <person name="Sanderfoot A."/>
            <person name="Schween G."/>
            <person name="Shiu S.-H."/>
            <person name="Stueber K."/>
            <person name="Theodoulou F.L."/>
            <person name="Tu H."/>
            <person name="Van de Peer Y."/>
            <person name="Verrier P.J."/>
            <person name="Waters E."/>
            <person name="Wood A."/>
            <person name="Yang L."/>
            <person name="Cove D."/>
            <person name="Cuming A."/>
            <person name="Hasebe M."/>
            <person name="Lucas S."/>
            <person name="Mishler D.B."/>
            <person name="Reski R."/>
            <person name="Grigoriev I."/>
            <person name="Quatrano R.S."/>
            <person name="Boore J.L."/>
        </authorList>
    </citation>
    <scope>NUCLEOTIDE SEQUENCE [LARGE SCALE GENOMIC DNA]</scope>
    <source>
        <strain evidence="2 3">cv. Gransden 2004</strain>
    </source>
</reference>
<gene>
    <name evidence="1" type="ORF">PHYPA_002861</name>
</gene>
<evidence type="ECO:0000313" key="3">
    <source>
        <dbReference type="Proteomes" id="UP000006727"/>
    </source>
</evidence>
<evidence type="ECO:0000313" key="1">
    <source>
        <dbReference type="EMBL" id="PNR60068.1"/>
    </source>
</evidence>
<reference evidence="1 3" key="2">
    <citation type="journal article" date="2018" name="Plant J.">
        <title>The Physcomitrella patens chromosome-scale assembly reveals moss genome structure and evolution.</title>
        <authorList>
            <person name="Lang D."/>
            <person name="Ullrich K.K."/>
            <person name="Murat F."/>
            <person name="Fuchs J."/>
            <person name="Jenkins J."/>
            <person name="Haas F.B."/>
            <person name="Piednoel M."/>
            <person name="Gundlach H."/>
            <person name="Van Bel M."/>
            <person name="Meyberg R."/>
            <person name="Vives C."/>
            <person name="Morata J."/>
            <person name="Symeonidi A."/>
            <person name="Hiss M."/>
            <person name="Muchero W."/>
            <person name="Kamisugi Y."/>
            <person name="Saleh O."/>
            <person name="Blanc G."/>
            <person name="Decker E.L."/>
            <person name="van Gessel N."/>
            <person name="Grimwood J."/>
            <person name="Hayes R.D."/>
            <person name="Graham S.W."/>
            <person name="Gunter L.E."/>
            <person name="McDaniel S.F."/>
            <person name="Hoernstein S.N.W."/>
            <person name="Larsson A."/>
            <person name="Li F.W."/>
            <person name="Perroud P.F."/>
            <person name="Phillips J."/>
            <person name="Ranjan P."/>
            <person name="Rokshar D.S."/>
            <person name="Rothfels C.J."/>
            <person name="Schneider L."/>
            <person name="Shu S."/>
            <person name="Stevenson D.W."/>
            <person name="Thummler F."/>
            <person name="Tillich M."/>
            <person name="Villarreal Aguilar J.C."/>
            <person name="Widiez T."/>
            <person name="Wong G.K."/>
            <person name="Wymore A."/>
            <person name="Zhang Y."/>
            <person name="Zimmer A.D."/>
            <person name="Quatrano R.S."/>
            <person name="Mayer K.F.X."/>
            <person name="Goodstein D."/>
            <person name="Casacuberta J.M."/>
            <person name="Vandepoele K."/>
            <person name="Reski R."/>
            <person name="Cuming A.C."/>
            <person name="Tuskan G.A."/>
            <person name="Maumus F."/>
            <person name="Salse J."/>
            <person name="Schmutz J."/>
            <person name="Rensing S.A."/>
        </authorList>
    </citation>
    <scope>NUCLEOTIDE SEQUENCE [LARGE SCALE GENOMIC DNA]</scope>
    <source>
        <strain evidence="2 3">cv. Gransden 2004</strain>
    </source>
</reference>
<dbReference type="EMBL" id="ABEU02000002">
    <property type="protein sequence ID" value="PNR60068.1"/>
    <property type="molecule type" value="Genomic_DNA"/>
</dbReference>
<reference evidence="2" key="3">
    <citation type="submission" date="2020-12" db="UniProtKB">
        <authorList>
            <consortium name="EnsemblPlants"/>
        </authorList>
    </citation>
    <scope>IDENTIFICATION</scope>
</reference>
<accession>A0A2K1L219</accession>
<name>A0A2K1L219_PHYPA</name>
<dbReference type="EnsemblPlants" id="Pp3c2_17959V3.1">
    <property type="protein sequence ID" value="Pp3c2_17959V3.1"/>
    <property type="gene ID" value="Pp3c2_17959"/>
</dbReference>
<dbReference type="AlphaFoldDB" id="A0A2K1L219"/>
<organism evidence="1">
    <name type="scientific">Physcomitrium patens</name>
    <name type="common">Spreading-leaved earth moss</name>
    <name type="synonym">Physcomitrella patens</name>
    <dbReference type="NCBI Taxonomy" id="3218"/>
    <lineage>
        <taxon>Eukaryota</taxon>
        <taxon>Viridiplantae</taxon>
        <taxon>Streptophyta</taxon>
        <taxon>Embryophyta</taxon>
        <taxon>Bryophyta</taxon>
        <taxon>Bryophytina</taxon>
        <taxon>Bryopsida</taxon>
        <taxon>Funariidae</taxon>
        <taxon>Funariales</taxon>
        <taxon>Funariaceae</taxon>
        <taxon>Physcomitrium</taxon>
    </lineage>
</organism>
<dbReference type="Proteomes" id="UP000006727">
    <property type="component" value="Chromosome 2"/>
</dbReference>
<protein>
    <submittedName>
        <fullName evidence="1 2">Uncharacterized protein</fullName>
    </submittedName>
</protein>
<dbReference type="Gramene" id="Pp3c2_17959V3.1">
    <property type="protein sequence ID" value="Pp3c2_17959V3.1"/>
    <property type="gene ID" value="Pp3c2_17959"/>
</dbReference>
<keyword evidence="3" id="KW-1185">Reference proteome</keyword>
<evidence type="ECO:0000313" key="2">
    <source>
        <dbReference type="EnsemblPlants" id="Pp3c2_17959V3.1"/>
    </source>
</evidence>
<proteinExistence type="predicted"/>
<sequence>MVSDSRDTTDGDVNYRRWNGYEVGTLWENPYKLLKGNLSQNLEIDECGHWSDFYRCGCDVVAKEIGTLARCILSNFLQHDDM</sequence>
<dbReference type="InParanoid" id="A0A2K1L219"/>